<evidence type="ECO:0000256" key="2">
    <source>
        <dbReference type="ARBA" id="ARBA00022737"/>
    </source>
</evidence>
<dbReference type="SUPFAM" id="SSF50044">
    <property type="entry name" value="SH3-domain"/>
    <property type="match status" value="1"/>
</dbReference>
<evidence type="ECO:0000259" key="4">
    <source>
        <dbReference type="PROSITE" id="PS50002"/>
    </source>
</evidence>
<dbReference type="GO" id="GO:0051015">
    <property type="term" value="F:actin filament binding"/>
    <property type="evidence" value="ECO:0007669"/>
    <property type="project" value="TreeGrafter"/>
</dbReference>
<dbReference type="Gene3D" id="2.30.30.40">
    <property type="entry name" value="SH3 Domains"/>
    <property type="match status" value="1"/>
</dbReference>
<dbReference type="Proteomes" id="UP000311382">
    <property type="component" value="Unassembled WGS sequence"/>
</dbReference>
<evidence type="ECO:0000313" key="6">
    <source>
        <dbReference type="Proteomes" id="UP000311382"/>
    </source>
</evidence>
<keyword evidence="6" id="KW-1185">Reference proteome</keyword>
<comment type="caution">
    <text evidence="5">The sequence shown here is derived from an EMBL/GenBank/DDBJ whole genome shotgun (WGS) entry which is preliminary data.</text>
</comment>
<name>A0A5C5G2Q2_9BASI</name>
<evidence type="ECO:0000256" key="3">
    <source>
        <dbReference type="PROSITE-ProRule" id="PRU00192"/>
    </source>
</evidence>
<dbReference type="PANTHER" id="PTHR46218">
    <property type="entry name" value="LASP"/>
    <property type="match status" value="1"/>
</dbReference>
<dbReference type="InterPro" id="IPR001452">
    <property type="entry name" value="SH3_domain"/>
</dbReference>
<organism evidence="5 6">
    <name type="scientific">Rhodotorula diobovata</name>
    <dbReference type="NCBI Taxonomy" id="5288"/>
    <lineage>
        <taxon>Eukaryota</taxon>
        <taxon>Fungi</taxon>
        <taxon>Dikarya</taxon>
        <taxon>Basidiomycota</taxon>
        <taxon>Pucciniomycotina</taxon>
        <taxon>Microbotryomycetes</taxon>
        <taxon>Sporidiobolales</taxon>
        <taxon>Sporidiobolaceae</taxon>
        <taxon>Rhodotorula</taxon>
    </lineage>
</organism>
<keyword evidence="2" id="KW-0677">Repeat</keyword>
<accession>A0A5C5G2Q2</accession>
<dbReference type="PANTHER" id="PTHR46218:SF4">
    <property type="entry name" value="LIM AND SH3 DOMAIN PROTEIN LASP"/>
    <property type="match status" value="1"/>
</dbReference>
<dbReference type="InterPro" id="IPR051759">
    <property type="entry name" value="LIM-SH3_domain_protein"/>
</dbReference>
<dbReference type="OrthoDB" id="2801577at2759"/>
<proteinExistence type="predicted"/>
<protein>
    <submittedName>
        <fullName evidence="5">SH3 domain-containing protein</fullName>
    </submittedName>
</protein>
<dbReference type="STRING" id="5288.A0A5C5G2Q2"/>
<evidence type="ECO:0000313" key="5">
    <source>
        <dbReference type="EMBL" id="TNY23430.1"/>
    </source>
</evidence>
<sequence length="77" mass="8518">MATRPEPEPAQQEEAQEDLGVTAVAVYDYAADEEGELSFTEGQRITHVDKVDEGWWSGRNAETGAEGLFPSNYVEEL</sequence>
<keyword evidence="1 3" id="KW-0728">SH3 domain</keyword>
<dbReference type="AlphaFoldDB" id="A0A5C5G2Q2"/>
<reference evidence="5 6" key="1">
    <citation type="submission" date="2019-03" db="EMBL/GenBank/DDBJ databases">
        <title>Rhodosporidium diobovatum UCD-FST 08-225 genome sequencing, assembly, and annotation.</title>
        <authorList>
            <person name="Fakankun I.U."/>
            <person name="Fristensky B."/>
            <person name="Levin D.B."/>
        </authorList>
    </citation>
    <scope>NUCLEOTIDE SEQUENCE [LARGE SCALE GENOMIC DNA]</scope>
    <source>
        <strain evidence="5 6">UCD-FST 08-225</strain>
    </source>
</reference>
<gene>
    <name evidence="5" type="ORF">DMC30DRAFT_389493</name>
</gene>
<dbReference type="PROSITE" id="PS50002">
    <property type="entry name" value="SH3"/>
    <property type="match status" value="1"/>
</dbReference>
<dbReference type="EMBL" id="SOZI01000011">
    <property type="protein sequence ID" value="TNY23430.1"/>
    <property type="molecule type" value="Genomic_DNA"/>
</dbReference>
<dbReference type="InterPro" id="IPR036028">
    <property type="entry name" value="SH3-like_dom_sf"/>
</dbReference>
<evidence type="ECO:0000256" key="1">
    <source>
        <dbReference type="ARBA" id="ARBA00022443"/>
    </source>
</evidence>
<feature type="domain" description="SH3" evidence="4">
    <location>
        <begin position="18"/>
        <end position="77"/>
    </location>
</feature>
<dbReference type="SMART" id="SM00326">
    <property type="entry name" value="SH3"/>
    <property type="match status" value="1"/>
</dbReference>
<dbReference type="PRINTS" id="PR00452">
    <property type="entry name" value="SH3DOMAIN"/>
</dbReference>
<dbReference type="Pfam" id="PF00018">
    <property type="entry name" value="SH3_1"/>
    <property type="match status" value="1"/>
</dbReference>